<dbReference type="GO" id="GO:0016787">
    <property type="term" value="F:hydrolase activity"/>
    <property type="evidence" value="ECO:0007669"/>
    <property type="project" value="UniProtKB-KW"/>
</dbReference>
<organism evidence="2 3">
    <name type="scientific">Vagococcus fluvialis</name>
    <dbReference type="NCBI Taxonomy" id="2738"/>
    <lineage>
        <taxon>Bacteria</taxon>
        <taxon>Bacillati</taxon>
        <taxon>Bacillota</taxon>
        <taxon>Bacilli</taxon>
        <taxon>Lactobacillales</taxon>
        <taxon>Enterococcaceae</taxon>
        <taxon>Vagococcus</taxon>
    </lineage>
</organism>
<keyword evidence="2" id="KW-0378">Hydrolase</keyword>
<comment type="caution">
    <text evidence="2">The sequence shown here is derived from an EMBL/GenBank/DDBJ whole genome shotgun (WGS) entry which is preliminary data.</text>
</comment>
<dbReference type="SUPFAM" id="SSF53474">
    <property type="entry name" value="alpha/beta-Hydrolases"/>
    <property type="match status" value="1"/>
</dbReference>
<dbReference type="Pfam" id="PF00561">
    <property type="entry name" value="Abhydrolase_1"/>
    <property type="match status" value="1"/>
</dbReference>
<gene>
    <name evidence="2" type="ORF">HED35_06410</name>
</gene>
<dbReference type="Proteomes" id="UP000521358">
    <property type="component" value="Unassembled WGS sequence"/>
</dbReference>
<dbReference type="EMBL" id="JAAVMB010000006">
    <property type="protein sequence ID" value="NKC67713.1"/>
    <property type="molecule type" value="Genomic_DNA"/>
</dbReference>
<evidence type="ECO:0000259" key="1">
    <source>
        <dbReference type="Pfam" id="PF00561"/>
    </source>
</evidence>
<sequence>MKTIKKEHYILTYLQKGDTTKTPIMVLGSAIYYPKLFQNPIFESFHLIFATHIGFSKVDPEKSPHTLANVVEDIELIRKELNIDSMYLLGHSGHGFMAMAYAETYPQYVEGVILSNLAPTNQKQRQDQSIVYFEETASPERKAYFYNEIAKLEEDIKNEPDKRFSSMNIRMQAHSFYDFTYDGAYLWDDLPNNMPALDYLWGEAFAEYDTDNFFKQWKKPVILLLSDYDYLVAPTSLWDEYSHQYNVPVVKFDKSGHNPMLEEPKAYFDALLDFITH</sequence>
<name>A0A7X6D920_9ENTE</name>
<dbReference type="RefSeq" id="WP_167806847.1">
    <property type="nucleotide sequence ID" value="NZ_JAAVMB010000006.1"/>
</dbReference>
<evidence type="ECO:0000313" key="3">
    <source>
        <dbReference type="Proteomes" id="UP000521358"/>
    </source>
</evidence>
<dbReference type="PANTHER" id="PTHR43194">
    <property type="entry name" value="HYDROLASE ALPHA/BETA FOLD FAMILY"/>
    <property type="match status" value="1"/>
</dbReference>
<dbReference type="AlphaFoldDB" id="A0A7X6D920"/>
<dbReference type="PANTHER" id="PTHR43194:SF2">
    <property type="entry name" value="PEROXISOMAL MEMBRANE PROTEIN LPX1"/>
    <property type="match status" value="1"/>
</dbReference>
<reference evidence="2 3" key="1">
    <citation type="submission" date="2020-03" db="EMBL/GenBank/DDBJ databases">
        <title>Bacterial samples isolated from urine from healthy bovine heifers (Gyr breed).</title>
        <authorList>
            <person name="Giannattasio-Ferraz S."/>
            <person name="Maskeri L."/>
            <person name="Penido A."/>
            <person name="Barbosa-Stancioli E.F."/>
            <person name="Putonti C."/>
        </authorList>
    </citation>
    <scope>NUCLEOTIDE SEQUENCE [LARGE SCALE GENOMIC DNA]</scope>
    <source>
        <strain evidence="2 3">UFMG-H7</strain>
    </source>
</reference>
<protein>
    <submittedName>
        <fullName evidence="2">Alpha/beta hydrolase</fullName>
    </submittedName>
</protein>
<dbReference type="Gene3D" id="3.40.50.1820">
    <property type="entry name" value="alpha/beta hydrolase"/>
    <property type="match status" value="1"/>
</dbReference>
<dbReference type="InterPro" id="IPR029058">
    <property type="entry name" value="AB_hydrolase_fold"/>
</dbReference>
<evidence type="ECO:0000313" key="2">
    <source>
        <dbReference type="EMBL" id="NKC67713.1"/>
    </source>
</evidence>
<accession>A0A7X6D920</accession>
<feature type="domain" description="AB hydrolase-1" evidence="1">
    <location>
        <begin position="44"/>
        <end position="264"/>
    </location>
</feature>
<dbReference type="InterPro" id="IPR050228">
    <property type="entry name" value="Carboxylesterase_BioH"/>
</dbReference>
<dbReference type="InterPro" id="IPR000073">
    <property type="entry name" value="AB_hydrolase_1"/>
</dbReference>
<proteinExistence type="predicted"/>